<accession>U5NFC1</accession>
<reference evidence="2 3" key="1">
    <citation type="journal article" date="2013" name="Genome Announc.">
        <title>Genome Sequence of Mycoplasma parvum (Formerly Eperythrozoon parvum), a Diminutive Hemoplasma of the Pig.</title>
        <authorList>
            <person name="do Nascimento N.C."/>
            <person name="Dos Santos A.P."/>
            <person name="Chu Y."/>
            <person name="Guimaraes A.M."/>
            <person name="Pagliaro A."/>
            <person name="Messick J.B."/>
        </authorList>
    </citation>
    <scope>NUCLEOTIDE SEQUENCE [LARGE SCALE GENOMIC DNA]</scope>
    <source>
        <strain evidence="2 3">Indiana</strain>
    </source>
</reference>
<dbReference type="PATRIC" id="fig|1403316.3.peg.41"/>
<evidence type="ECO:0000313" key="2">
    <source>
        <dbReference type="EMBL" id="AGX88834.1"/>
    </source>
</evidence>
<dbReference type="Pfam" id="PF04556">
    <property type="entry name" value="DpnII"/>
    <property type="match status" value="1"/>
</dbReference>
<proteinExistence type="predicted"/>
<dbReference type="GO" id="GO:0003677">
    <property type="term" value="F:DNA binding"/>
    <property type="evidence" value="ECO:0007669"/>
    <property type="project" value="InterPro"/>
</dbReference>
<keyword evidence="3" id="KW-1185">Reference proteome</keyword>
<dbReference type="GO" id="GO:0009036">
    <property type="term" value="F:type II site-specific deoxyribonuclease activity"/>
    <property type="evidence" value="ECO:0007669"/>
    <property type="project" value="InterPro"/>
</dbReference>
<feature type="domain" description="Restriction endonuclease type II DpnII-like" evidence="1">
    <location>
        <begin position="4"/>
        <end position="151"/>
    </location>
</feature>
<evidence type="ECO:0000259" key="1">
    <source>
        <dbReference type="Pfam" id="PF04556"/>
    </source>
</evidence>
<name>U5NFC1_9MOLU</name>
<gene>
    <name evidence="2" type="ORF">PRV_00245</name>
</gene>
<dbReference type="Proteomes" id="UP000017119">
    <property type="component" value="Chromosome"/>
</dbReference>
<organism evidence="2 3">
    <name type="scientific">Mycoplasma parvum str. Indiana</name>
    <dbReference type="NCBI Taxonomy" id="1403316"/>
    <lineage>
        <taxon>Bacteria</taxon>
        <taxon>Bacillati</taxon>
        <taxon>Mycoplasmatota</taxon>
        <taxon>Mollicutes</taxon>
        <taxon>Mycoplasmataceae</taxon>
        <taxon>Mycoplasma</taxon>
    </lineage>
</organism>
<dbReference type="RefSeq" id="WP_022768798.1">
    <property type="nucleotide sequence ID" value="NC_022575.1"/>
</dbReference>
<dbReference type="KEGG" id="mpv:PRV_00245"/>
<dbReference type="OrthoDB" id="9771872at2"/>
<dbReference type="GO" id="GO:0009307">
    <property type="term" value="P:DNA restriction-modification system"/>
    <property type="evidence" value="ECO:0007669"/>
    <property type="project" value="InterPro"/>
</dbReference>
<protein>
    <recommendedName>
        <fullName evidence="1">Restriction endonuclease type II DpnII-like domain-containing protein</fullName>
    </recommendedName>
</protein>
<dbReference type="REBASE" id="72012">
    <property type="entry name" value="MpaIndORF245P"/>
</dbReference>
<dbReference type="HOGENOM" id="CLU_089327_0_1_14"/>
<dbReference type="EMBL" id="CP006771">
    <property type="protein sequence ID" value="AGX88834.1"/>
    <property type="molecule type" value="Genomic_DNA"/>
</dbReference>
<evidence type="ECO:0000313" key="3">
    <source>
        <dbReference type="Proteomes" id="UP000017119"/>
    </source>
</evidence>
<dbReference type="AlphaFoldDB" id="U5NFC1"/>
<sequence length="165" mass="19725">MKRNFDKWFSSFKANISNYQYYVDFEKVLKNVNDIKIELNILNSLLGTNNFENDFQKIVKKYPETLKCIPILLATRRHEIYISEAEETYLFSFETMNYSVEKYTNFMKQTGLSNIFQKCLINNLLDYVLGVEVGLDFHSRKNRAGLLMEKLEKMQQYLWKKLLII</sequence>
<dbReference type="InterPro" id="IPR007637">
    <property type="entry name" value="Restrct_endonuc_II_DpnII-like"/>
</dbReference>